<sequence length="185" mass="21919">MKNVVFLCLAILVVGCSTKEDDYSNKTQQEVWINGYTTTSSSEYADKQTNIIRFLFFDPDKASTFDGKTFNTGFDSYYQYTKLQEDPIYTMLIDESRLLLKDGSTISPIYEVESSKDETKEITLPVGKYFVVAFYYERGYRRDFWNKYTTQMYELKSRYNPQTLTVVIPINYTQYGRIDWRNWEN</sequence>
<gene>
    <name evidence="1" type="ORF">DW035_01290</name>
</gene>
<dbReference type="PROSITE" id="PS51257">
    <property type="entry name" value="PROKAR_LIPOPROTEIN"/>
    <property type="match status" value="1"/>
</dbReference>
<reference evidence="1 2" key="1">
    <citation type="submission" date="2018-08" db="EMBL/GenBank/DDBJ databases">
        <title>A genome reference for cultivated species of the human gut microbiota.</title>
        <authorList>
            <person name="Zou Y."/>
            <person name="Xue W."/>
            <person name="Luo G."/>
        </authorList>
    </citation>
    <scope>NUCLEOTIDE SEQUENCE [LARGE SCALE GENOMIC DNA]</scope>
    <source>
        <strain evidence="1 2">AF39-11</strain>
    </source>
</reference>
<comment type="caution">
    <text evidence="1">The sequence shown here is derived from an EMBL/GenBank/DDBJ whole genome shotgun (WGS) entry which is preliminary data.</text>
</comment>
<accession>A0A415JC65</accession>
<proteinExistence type="predicted"/>
<dbReference type="RefSeq" id="WP_005850332.1">
    <property type="nucleotide sequence ID" value="NZ_QROD01000002.1"/>
</dbReference>
<dbReference type="EMBL" id="QROI01000002">
    <property type="protein sequence ID" value="RHL18508.1"/>
    <property type="molecule type" value="Genomic_DNA"/>
</dbReference>
<organism evidence="1 2">
    <name type="scientific">Phocaeicola plebeius</name>
    <dbReference type="NCBI Taxonomy" id="310297"/>
    <lineage>
        <taxon>Bacteria</taxon>
        <taxon>Pseudomonadati</taxon>
        <taxon>Bacteroidota</taxon>
        <taxon>Bacteroidia</taxon>
        <taxon>Bacteroidales</taxon>
        <taxon>Bacteroidaceae</taxon>
        <taxon>Phocaeicola</taxon>
    </lineage>
</organism>
<evidence type="ECO:0000313" key="1">
    <source>
        <dbReference type="EMBL" id="RHL18508.1"/>
    </source>
</evidence>
<dbReference type="Proteomes" id="UP000284916">
    <property type="component" value="Unassembled WGS sequence"/>
</dbReference>
<dbReference type="AlphaFoldDB" id="A0A415JC65"/>
<name>A0A415JC65_9BACT</name>
<evidence type="ECO:0000313" key="2">
    <source>
        <dbReference type="Proteomes" id="UP000284916"/>
    </source>
</evidence>
<protein>
    <submittedName>
        <fullName evidence="1">Uncharacterized protein</fullName>
    </submittedName>
</protein>